<evidence type="ECO:0000313" key="1">
    <source>
        <dbReference type="EMBL" id="RMZ66774.1"/>
    </source>
</evidence>
<proteinExistence type="predicted"/>
<gene>
    <name evidence="1" type="ORF">GMOD_00002139</name>
</gene>
<dbReference type="EMBL" id="KE747809">
    <property type="protein sequence ID" value="RMZ66774.1"/>
    <property type="molecule type" value="Genomic_DNA"/>
</dbReference>
<reference evidence="1 2" key="1">
    <citation type="journal article" date="2014" name="PLoS ONE">
        <title>De novo Genome Assembly of the Fungal Plant Pathogen Pyrenophora semeniperda.</title>
        <authorList>
            <person name="Soliai M.M."/>
            <person name="Meyer S.E."/>
            <person name="Udall J.A."/>
            <person name="Elzinga D.E."/>
            <person name="Hermansen R.A."/>
            <person name="Bodily P.M."/>
            <person name="Hart A.A."/>
            <person name="Coleman C.E."/>
        </authorList>
    </citation>
    <scope>NUCLEOTIDE SEQUENCE [LARGE SCALE GENOMIC DNA]</scope>
    <source>
        <strain evidence="1 2">CCB06</strain>
        <tissue evidence="1">Mycelium</tissue>
    </source>
</reference>
<organism evidence="1 2">
    <name type="scientific">Pyrenophora seminiperda CCB06</name>
    <dbReference type="NCBI Taxonomy" id="1302712"/>
    <lineage>
        <taxon>Eukaryota</taxon>
        <taxon>Fungi</taxon>
        <taxon>Dikarya</taxon>
        <taxon>Ascomycota</taxon>
        <taxon>Pezizomycotina</taxon>
        <taxon>Dothideomycetes</taxon>
        <taxon>Pleosporomycetidae</taxon>
        <taxon>Pleosporales</taxon>
        <taxon>Pleosporineae</taxon>
        <taxon>Pleosporaceae</taxon>
        <taxon>Pyrenophora</taxon>
    </lineage>
</organism>
<accession>A0A3M7LX29</accession>
<protein>
    <submittedName>
        <fullName evidence="1">Ethyl tert-butyl ether degradation ethd</fullName>
    </submittedName>
</protein>
<name>A0A3M7LX29_9PLEO</name>
<evidence type="ECO:0000313" key="2">
    <source>
        <dbReference type="Proteomes" id="UP000265663"/>
    </source>
</evidence>
<keyword evidence="2" id="KW-1185">Reference proteome</keyword>
<dbReference type="AlphaFoldDB" id="A0A3M7LX29"/>
<sequence length="264" mass="30126">MSYRQCKTEILREEANRRGLFNTAHRTRDELIEDLNQDDYNRGSDATTVNTRKLDQLILNDDFMAPHIFHEQMETASRLVNEKIIYWTMNTFFSAIQIFFESGYSCTIETVQIPEIKIGLDPDLRFKMTDCRHEEDGCVTNSILPPQYTHLGTGLLIEKAHITQRTSMALQTSLVEPQLTPIQHVVFGIKLKGLDKMAYIWGKVKDATLGTTWVDVKIGGLRNDVPLPLGYFGMKPGAQTRVVVKNSLIGTGHKKRRLNPLDEE</sequence>
<dbReference type="OrthoDB" id="5356769at2759"/>
<dbReference type="Proteomes" id="UP000265663">
    <property type="component" value="Unassembled WGS sequence"/>
</dbReference>